<keyword evidence="3" id="KW-1185">Reference proteome</keyword>
<feature type="domain" description="F-box associated beta-propeller type 3" evidence="1">
    <location>
        <begin position="49"/>
        <end position="330"/>
    </location>
</feature>
<reference evidence="2 3" key="1">
    <citation type="submission" date="2024-01" db="EMBL/GenBank/DDBJ databases">
        <title>The genomes of 5 underutilized Papilionoideae crops provide insights into root nodulation and disease resistanc.</title>
        <authorList>
            <person name="Jiang F."/>
        </authorList>
    </citation>
    <scope>NUCLEOTIDE SEQUENCE [LARGE SCALE GENOMIC DNA]</scope>
    <source>
        <strain evidence="2">JINMINGXINNONG_FW02</strain>
        <tissue evidence="2">Leaves</tissue>
    </source>
</reference>
<gene>
    <name evidence="2" type="ORF">VNO80_05082</name>
</gene>
<organism evidence="2 3">
    <name type="scientific">Phaseolus coccineus</name>
    <name type="common">Scarlet runner bean</name>
    <name type="synonym">Phaseolus multiflorus</name>
    <dbReference type="NCBI Taxonomy" id="3886"/>
    <lineage>
        <taxon>Eukaryota</taxon>
        <taxon>Viridiplantae</taxon>
        <taxon>Streptophyta</taxon>
        <taxon>Embryophyta</taxon>
        <taxon>Tracheophyta</taxon>
        <taxon>Spermatophyta</taxon>
        <taxon>Magnoliopsida</taxon>
        <taxon>eudicotyledons</taxon>
        <taxon>Gunneridae</taxon>
        <taxon>Pentapetalae</taxon>
        <taxon>rosids</taxon>
        <taxon>fabids</taxon>
        <taxon>Fabales</taxon>
        <taxon>Fabaceae</taxon>
        <taxon>Papilionoideae</taxon>
        <taxon>50 kb inversion clade</taxon>
        <taxon>NPAAA clade</taxon>
        <taxon>indigoferoid/millettioid clade</taxon>
        <taxon>Phaseoleae</taxon>
        <taxon>Phaseolus</taxon>
    </lineage>
</organism>
<name>A0AAN9NZK3_PHACN</name>
<dbReference type="InterPro" id="IPR013187">
    <property type="entry name" value="F-box-assoc_dom_typ3"/>
</dbReference>
<dbReference type="PANTHER" id="PTHR31672:SF13">
    <property type="entry name" value="F-BOX PROTEIN CPR30-LIKE"/>
    <property type="match status" value="1"/>
</dbReference>
<evidence type="ECO:0000313" key="2">
    <source>
        <dbReference type="EMBL" id="KAK7379618.1"/>
    </source>
</evidence>
<evidence type="ECO:0000259" key="1">
    <source>
        <dbReference type="Pfam" id="PF08268"/>
    </source>
</evidence>
<accession>A0AAN9NZK3</accession>
<dbReference type="InterPro" id="IPR050796">
    <property type="entry name" value="SCF_F-box_component"/>
</dbReference>
<protein>
    <recommendedName>
        <fullName evidence="1">F-box associated beta-propeller type 3 domain-containing protein</fullName>
    </recommendedName>
</protein>
<dbReference type="PANTHER" id="PTHR31672">
    <property type="entry name" value="BNACNNG10540D PROTEIN"/>
    <property type="match status" value="1"/>
</dbReference>
<dbReference type="Proteomes" id="UP001374584">
    <property type="component" value="Unassembled WGS sequence"/>
</dbReference>
<dbReference type="InterPro" id="IPR017451">
    <property type="entry name" value="F-box-assoc_interact_dom"/>
</dbReference>
<sequence length="381" mass="43397">MAMISSEIFPICTYLPAKSLYRFKAVGKGFCNLLKEPFFLVNHVHNSLKRDDTCFFLQLERPCNEEVRLHPLPSQQGSGVPRDVLQFLSKSSQILASTKGLILCRATDKTPHEFYVCNPATKSRLPISLPTHDENLNAHVVIMLLECYDEFDDYMMVHFETPANWSSDYACKILKSREGLWKAMEKGFCAGGRNMKFNMPVHDNGVIHFISDCGSYITKGSPYFEPYIMSYNLKNGTSTMLKLSKSARKSSSDEKCDMSIFKWGKVSMASSSICLVRLKRSTFKVWILKDYKTSKWRRIMKVKAKEMGLKEKYPTITGFTVMNGELLIFATEQYIYSCGLTGENYMKIEEICGNKCKYYVSLTPYIDTLRPCGLGATPLPC</sequence>
<evidence type="ECO:0000313" key="3">
    <source>
        <dbReference type="Proteomes" id="UP001374584"/>
    </source>
</evidence>
<proteinExistence type="predicted"/>
<dbReference type="Pfam" id="PF08268">
    <property type="entry name" value="FBA_3"/>
    <property type="match status" value="1"/>
</dbReference>
<dbReference type="AlphaFoldDB" id="A0AAN9NZK3"/>
<comment type="caution">
    <text evidence="2">The sequence shown here is derived from an EMBL/GenBank/DDBJ whole genome shotgun (WGS) entry which is preliminary data.</text>
</comment>
<dbReference type="NCBIfam" id="TIGR01640">
    <property type="entry name" value="F_box_assoc_1"/>
    <property type="match status" value="1"/>
</dbReference>
<dbReference type="EMBL" id="JAYMYR010000002">
    <property type="protein sequence ID" value="KAK7379618.1"/>
    <property type="molecule type" value="Genomic_DNA"/>
</dbReference>